<evidence type="ECO:0000313" key="3">
    <source>
        <dbReference type="Proteomes" id="UP000675781"/>
    </source>
</evidence>
<evidence type="ECO:0000313" key="2">
    <source>
        <dbReference type="EMBL" id="MBR7838402.1"/>
    </source>
</evidence>
<dbReference type="RefSeq" id="WP_212532858.1">
    <property type="nucleotide sequence ID" value="NZ_JAGSOG010000286.1"/>
</dbReference>
<evidence type="ECO:0000256" key="1">
    <source>
        <dbReference type="SAM" id="MobiDB-lite"/>
    </source>
</evidence>
<comment type="caution">
    <text evidence="2">The sequence shown here is derived from an EMBL/GenBank/DDBJ whole genome shotgun (WGS) entry which is preliminary data.</text>
</comment>
<organism evidence="2 3">
    <name type="scientific">Actinospica durhamensis</name>
    <dbReference type="NCBI Taxonomy" id="1508375"/>
    <lineage>
        <taxon>Bacteria</taxon>
        <taxon>Bacillati</taxon>
        <taxon>Actinomycetota</taxon>
        <taxon>Actinomycetes</taxon>
        <taxon>Catenulisporales</taxon>
        <taxon>Actinospicaceae</taxon>
        <taxon>Actinospica</taxon>
    </lineage>
</organism>
<gene>
    <name evidence="2" type="ORF">KDL01_34355</name>
</gene>
<keyword evidence="3" id="KW-1185">Reference proteome</keyword>
<dbReference type="AlphaFoldDB" id="A0A941EXZ3"/>
<dbReference type="Proteomes" id="UP000675781">
    <property type="component" value="Unassembled WGS sequence"/>
</dbReference>
<dbReference type="EMBL" id="JAGSOG010000286">
    <property type="protein sequence ID" value="MBR7838402.1"/>
    <property type="molecule type" value="Genomic_DNA"/>
</dbReference>
<accession>A0A941EXZ3</accession>
<protein>
    <submittedName>
        <fullName evidence="2">Uncharacterized protein</fullName>
    </submittedName>
</protein>
<reference evidence="2" key="1">
    <citation type="submission" date="2021-04" db="EMBL/GenBank/DDBJ databases">
        <title>Genome based classification of Actinospica acidithermotolerans sp. nov., an actinobacterium isolated from an Indonesian hot spring.</title>
        <authorList>
            <person name="Kusuma A.B."/>
            <person name="Putra K.E."/>
            <person name="Nafisah S."/>
            <person name="Loh J."/>
            <person name="Nouioui I."/>
            <person name="Goodfellow M."/>
        </authorList>
    </citation>
    <scope>NUCLEOTIDE SEQUENCE</scope>
    <source>
        <strain evidence="2">CSCA 57</strain>
    </source>
</reference>
<proteinExistence type="predicted"/>
<feature type="region of interest" description="Disordered" evidence="1">
    <location>
        <begin position="88"/>
        <end position="109"/>
    </location>
</feature>
<sequence>MSDFLFPDRFADRLDAKAQAHPPWTIRCTWRVTDSRDEPFRTYHGADSEISALDRAVFVLDHYRHEAADELVCVDVLHPGGWWANVPSSSTHLSPPPAVLGLDRVGPTG</sequence>
<name>A0A941EXZ3_9ACTN</name>